<dbReference type="EMBL" id="UINC01099112">
    <property type="protein sequence ID" value="SVC58132.1"/>
    <property type="molecule type" value="Genomic_DNA"/>
</dbReference>
<proteinExistence type="predicted"/>
<organism evidence="1">
    <name type="scientific">marine metagenome</name>
    <dbReference type="NCBI Taxonomy" id="408172"/>
    <lineage>
        <taxon>unclassified sequences</taxon>
        <taxon>metagenomes</taxon>
        <taxon>ecological metagenomes</taxon>
    </lineage>
</organism>
<accession>A0A382NEH9</accession>
<evidence type="ECO:0000313" key="1">
    <source>
        <dbReference type="EMBL" id="SVC58132.1"/>
    </source>
</evidence>
<feature type="non-terminal residue" evidence="1">
    <location>
        <position position="1"/>
    </location>
</feature>
<dbReference type="AlphaFoldDB" id="A0A382NEH9"/>
<protein>
    <recommendedName>
        <fullName evidence="2">HEAT repeat domain-containing protein</fullName>
    </recommendedName>
</protein>
<sequence length="370" mass="40093">LPEDIRTKLPFKAGTKHGRIWRIKLKTLAPSAPSAEQKLAARRNLEIRQGLFAKGPVKMLLKQARVGDADTRFLATLQLAGQKHGDKTGVLADVLLANGNDRWMRAAVFNAAGDAATDLLDQLAHNSRKRSVPAHDALQPLGRIIGKGHSKQDLLSVLHRHCGAKAPWPTAGQIALLTGLAEGVLGRKFTGALKFDILDLAKEHPEAWANTALVFTTARNSALNPDTARDDRAQAIEFLGHSTYAEDGDTLLRLLEPGQPSPVQLAAVGALRQLSNLRAAQELMQSARWNSFSPDVREAVLGMVTSRATFHDPLVQALENGIIPVHALSPARRRALERSKTIGVRAKKLFAQSAGGDRMKAYEAAKPVLK</sequence>
<gene>
    <name evidence="1" type="ORF">METZ01_LOCUS310986</name>
</gene>
<reference evidence="1" key="1">
    <citation type="submission" date="2018-05" db="EMBL/GenBank/DDBJ databases">
        <authorList>
            <person name="Lanie J.A."/>
            <person name="Ng W.-L."/>
            <person name="Kazmierczak K.M."/>
            <person name="Andrzejewski T.M."/>
            <person name="Davidsen T.M."/>
            <person name="Wayne K.J."/>
            <person name="Tettelin H."/>
            <person name="Glass J.I."/>
            <person name="Rusch D."/>
            <person name="Podicherti R."/>
            <person name="Tsui H.-C.T."/>
            <person name="Winkler M.E."/>
        </authorList>
    </citation>
    <scope>NUCLEOTIDE SEQUENCE</scope>
</reference>
<evidence type="ECO:0008006" key="2">
    <source>
        <dbReference type="Google" id="ProtNLM"/>
    </source>
</evidence>
<feature type="non-terminal residue" evidence="1">
    <location>
        <position position="370"/>
    </location>
</feature>
<name>A0A382NEH9_9ZZZZ</name>